<evidence type="ECO:0000256" key="12">
    <source>
        <dbReference type="SAM" id="Coils"/>
    </source>
</evidence>
<dbReference type="Pfam" id="PF07202">
    <property type="entry name" value="Tcp10_C"/>
    <property type="match status" value="2"/>
</dbReference>
<feature type="binding site" evidence="10">
    <location>
        <position position="964"/>
    </location>
    <ligand>
        <name>Zn(2+)</name>
        <dbReference type="ChEBI" id="CHEBI:29105"/>
        <note>catalytic</note>
    </ligand>
</feature>
<evidence type="ECO:0000313" key="16">
    <source>
        <dbReference type="EMBL" id="ERL90251.1"/>
    </source>
</evidence>
<keyword evidence="2 10" id="KW-0479">Metal-binding</keyword>
<keyword evidence="7" id="KW-0865">Zymogen</keyword>
<evidence type="ECO:0000256" key="2">
    <source>
        <dbReference type="ARBA" id="ARBA00022723"/>
    </source>
</evidence>
<evidence type="ECO:0000256" key="6">
    <source>
        <dbReference type="ARBA" id="ARBA00023049"/>
    </source>
</evidence>
<dbReference type="InterPro" id="IPR009852">
    <property type="entry name" value="CENPJ_C_dom"/>
</dbReference>
<evidence type="ECO:0000256" key="10">
    <source>
        <dbReference type="PROSITE-ProRule" id="PRU01211"/>
    </source>
</evidence>
<feature type="compositionally biased region" description="Polar residues" evidence="13">
    <location>
        <begin position="114"/>
        <end position="126"/>
    </location>
</feature>
<dbReference type="EC" id="3.4.24.-" evidence="11"/>
<evidence type="ECO:0000256" key="4">
    <source>
        <dbReference type="ARBA" id="ARBA00022801"/>
    </source>
</evidence>
<dbReference type="PANTHER" id="PTHR10127:SF780">
    <property type="entry name" value="METALLOENDOPEPTIDASE"/>
    <property type="match status" value="1"/>
</dbReference>
<dbReference type="InterPro" id="IPR047002">
    <property type="entry name" value="Tcp10_C_sf"/>
</dbReference>
<feature type="active site" evidence="10">
    <location>
        <position position="965"/>
    </location>
</feature>
<dbReference type="InterPro" id="IPR001506">
    <property type="entry name" value="Peptidase_M12A"/>
</dbReference>
<keyword evidence="8 10" id="KW-1015">Disulfide bond</keyword>
<feature type="compositionally biased region" description="Basic and acidic residues" evidence="13">
    <location>
        <begin position="21"/>
        <end position="35"/>
    </location>
</feature>
<feature type="region of interest" description="Disordered" evidence="13">
    <location>
        <begin position="1"/>
        <end position="42"/>
    </location>
</feature>
<dbReference type="CDD" id="cd04280">
    <property type="entry name" value="ZnMc_astacin_like"/>
    <property type="match status" value="1"/>
</dbReference>
<dbReference type="InterPro" id="IPR034035">
    <property type="entry name" value="Astacin-like_dom"/>
</dbReference>
<dbReference type="InterPro" id="IPR024079">
    <property type="entry name" value="MetalloPept_cat_dom_sf"/>
</dbReference>
<dbReference type="InterPro" id="IPR006026">
    <property type="entry name" value="Peptidase_Metallo"/>
</dbReference>
<dbReference type="GO" id="GO:0006508">
    <property type="term" value="P:proteolysis"/>
    <property type="evidence" value="ECO:0007669"/>
    <property type="project" value="UniProtKB-KW"/>
</dbReference>
<sequence length="1108" mass="126055">MTLWLNRPKRTSTAKQQNQAAERKGILKKPAHPEVDLSPLTVPDFVKPRGTWKNVFETTGKDSPKDSGAISRDFEPDYGIVENYEDFRKSLGLDEIAPLAAGETVQTDYLYKTPSNNHIMKTPDSQSDAEESERQNCADSHFFPLNKEILQTVNDYAKSYFGGQVSLLSNEIPGELSGLNAPKTDKPLGEFTLEERKMEKELKIFETLEAKVGNSSFCSTNTSIANLLASTSTPQKTQLWLGDEENIQNALTEDESLDISEDAMLKYIPENIKIKLQEVCRQRDVLQQFLINLQNTNSHPEPVTKLDKTISTSTSFSDENTRWSSRSPSLSDNYTEFESTCETSNKIDVGINTSFNTLPLDETIKGPQSCKECEDLRARYSETKLRVNEFKAENAAQRSELKDLQKEYDTLKKLKKKDDATNEERLDKLEEELISERKKFAKERIFFENYVKEAQNRPSKKDRAEIQKLKQELADIKELVKLKDTKSGATQARLRTQVKQQEKEIFELKSTVEKLQRENAKLTASQKYTRRPHEVKMLHEINKNLSKLTEKTLTKPLNKSGHGDIEDQEINVDRKHDNINGQSNKENEKVVKNINNQEIGRDVSERKMENRVSFQDLPMNSESIEREYQSIFGNFASPRNVNCSTSVEKTEKTLADGSMEVIYSNGNLKTITADGKIIRMKYFNGDTKETNLNSQTIKYYYAATDLWHIQHPDGTEVMEFKDGHKSTKYTNGKTEVAYPDGSLKIINEDGTEEQTFPDGRKTLKNLQGEQIIFLPNGQREIHTQEYKRREYPDGTIRTLHKDGTVETVYANGRVRLKDANGVLLMDTHQTNPSLETGKLLEEWNATSELNPEELGEYAEGDIVFPKKGRNGLVSQTARWPKGVIPYEINGNFDSDSLNMINRAINIYHKYTCIKFRKRTASDTDYLTIVNTHTGCWSSVGRIGGKQEVNLQSPSCTTKVGTPVHELMHAVGFLHEQNRAERDDFVSIAWQNIRQGHENNFDKADEDKTTGYGVPYDYRSVMHYSSTAFSVNGRKTIIPKDASKLEKMGQRDGFSKGDLTKINQMYKCPEKTAEITGSKPTPDTTENKENSNPLIGVAQGILGWLFHRK</sequence>
<accession>N6U7J3</accession>
<keyword evidence="9" id="KW-0325">Glycoprotein</keyword>
<keyword evidence="5 10" id="KW-0862">Zinc</keyword>
<feature type="binding site" evidence="10">
    <location>
        <position position="974"/>
    </location>
    <ligand>
        <name>Zn(2+)</name>
        <dbReference type="ChEBI" id="CHEBI:29105"/>
        <note>catalytic</note>
    </ligand>
</feature>
<dbReference type="Proteomes" id="UP000030742">
    <property type="component" value="Unassembled WGS sequence"/>
</dbReference>
<comment type="caution">
    <text evidence="10">Lacks conserved residue(s) required for the propagation of feature annotation.</text>
</comment>
<evidence type="ECO:0000256" key="5">
    <source>
        <dbReference type="ARBA" id="ARBA00022833"/>
    </source>
</evidence>
<name>N6U7J3_DENPD</name>
<dbReference type="STRING" id="77166.N6U7J3"/>
<feature type="region of interest" description="Disordered" evidence="13">
    <location>
        <begin position="114"/>
        <end position="134"/>
    </location>
</feature>
<keyword evidence="3" id="KW-0732">Signal</keyword>
<protein>
    <recommendedName>
        <fullName evidence="11">Metalloendopeptidase</fullName>
        <ecNumber evidence="11">3.4.24.-</ecNumber>
    </recommendedName>
</protein>
<organism evidence="15">
    <name type="scientific">Dendroctonus ponderosae</name>
    <name type="common">Mountain pine beetle</name>
    <dbReference type="NCBI Taxonomy" id="77166"/>
    <lineage>
        <taxon>Eukaryota</taxon>
        <taxon>Metazoa</taxon>
        <taxon>Ecdysozoa</taxon>
        <taxon>Arthropoda</taxon>
        <taxon>Hexapoda</taxon>
        <taxon>Insecta</taxon>
        <taxon>Pterygota</taxon>
        <taxon>Neoptera</taxon>
        <taxon>Endopterygota</taxon>
        <taxon>Coleoptera</taxon>
        <taxon>Polyphaga</taxon>
        <taxon>Cucujiformia</taxon>
        <taxon>Curculionidae</taxon>
        <taxon>Scolytinae</taxon>
        <taxon>Dendroctonus</taxon>
    </lineage>
</organism>
<dbReference type="PROSITE" id="PS51864">
    <property type="entry name" value="ASTACIN"/>
    <property type="match status" value="1"/>
</dbReference>
<feature type="non-terminal residue" evidence="15">
    <location>
        <position position="1"/>
    </location>
</feature>
<dbReference type="PRINTS" id="PR00480">
    <property type="entry name" value="ASTACIN"/>
</dbReference>
<dbReference type="SUPFAM" id="SSF55486">
    <property type="entry name" value="Metalloproteases ('zincins'), catalytic domain"/>
    <property type="match status" value="1"/>
</dbReference>
<evidence type="ECO:0000256" key="13">
    <source>
        <dbReference type="SAM" id="MobiDB-lite"/>
    </source>
</evidence>
<dbReference type="MEROPS" id="M12.A07"/>
<dbReference type="Gene3D" id="2.60.450.20">
    <property type="match status" value="1"/>
</dbReference>
<dbReference type="GO" id="GO:0008270">
    <property type="term" value="F:zinc ion binding"/>
    <property type="evidence" value="ECO:0007669"/>
    <property type="project" value="UniProtKB-UniRule"/>
</dbReference>
<dbReference type="FunFam" id="3.40.390.10:FF:000015">
    <property type="entry name" value="Meprin A subunit"/>
    <property type="match status" value="1"/>
</dbReference>
<dbReference type="EMBL" id="KB632225">
    <property type="protein sequence ID" value="ERL90251.1"/>
    <property type="molecule type" value="Genomic_DNA"/>
</dbReference>
<evidence type="ECO:0000256" key="8">
    <source>
        <dbReference type="ARBA" id="ARBA00023157"/>
    </source>
</evidence>
<feature type="domain" description="Peptidase M12A" evidence="14">
    <location>
        <begin position="870"/>
        <end position="1068"/>
    </location>
</feature>
<dbReference type="EMBL" id="KB740941">
    <property type="protein sequence ID" value="ENN77625.1"/>
    <property type="molecule type" value="Genomic_DNA"/>
</dbReference>
<dbReference type="Gene3D" id="3.40.390.10">
    <property type="entry name" value="Collagenase (Catalytic Domain)"/>
    <property type="match status" value="1"/>
</dbReference>
<dbReference type="PANTHER" id="PTHR10127">
    <property type="entry name" value="DISCOIDIN, CUB, EGF, LAMININ , AND ZINC METALLOPROTEASE DOMAIN CONTAINING"/>
    <property type="match status" value="1"/>
</dbReference>
<evidence type="ECO:0000256" key="7">
    <source>
        <dbReference type="ARBA" id="ARBA00023145"/>
    </source>
</evidence>
<evidence type="ECO:0000313" key="15">
    <source>
        <dbReference type="EMBL" id="ENN77625.1"/>
    </source>
</evidence>
<proteinExistence type="predicted"/>
<evidence type="ECO:0000256" key="3">
    <source>
        <dbReference type="ARBA" id="ARBA00022729"/>
    </source>
</evidence>
<evidence type="ECO:0000256" key="9">
    <source>
        <dbReference type="ARBA" id="ARBA00023180"/>
    </source>
</evidence>
<dbReference type="OrthoDB" id="10252174at2759"/>
<dbReference type="SMART" id="SM00235">
    <property type="entry name" value="ZnMc"/>
    <property type="match status" value="1"/>
</dbReference>
<gene>
    <name evidence="16" type="ORF">D910_07603</name>
    <name evidence="15" type="ORF">YQE_05919</name>
</gene>
<dbReference type="GO" id="GO:0004222">
    <property type="term" value="F:metalloendopeptidase activity"/>
    <property type="evidence" value="ECO:0007669"/>
    <property type="project" value="UniProtKB-UniRule"/>
</dbReference>
<dbReference type="AlphaFoldDB" id="N6U7J3"/>
<keyword evidence="6 10" id="KW-0482">Metalloprotease</keyword>
<keyword evidence="12" id="KW-0175">Coiled coil</keyword>
<feature type="coiled-coil region" evidence="12">
    <location>
        <begin position="373"/>
        <end position="421"/>
    </location>
</feature>
<reference evidence="15 17" key="1">
    <citation type="journal article" date="2013" name="Genome Biol.">
        <title>Draft genome of the mountain pine beetle, Dendroctonus ponderosae Hopkins, a major forest pest.</title>
        <authorList>
            <person name="Keeling C.I."/>
            <person name="Yuen M.M."/>
            <person name="Liao N.Y."/>
            <person name="Docking T.R."/>
            <person name="Chan S.K."/>
            <person name="Taylor G.A."/>
            <person name="Palmquist D.L."/>
            <person name="Jackman S.D."/>
            <person name="Nguyen A."/>
            <person name="Li M."/>
            <person name="Henderson H."/>
            <person name="Janes J.K."/>
            <person name="Zhao Y."/>
            <person name="Pandoh P."/>
            <person name="Moore R."/>
            <person name="Sperling F.A."/>
            <person name="Huber D.P."/>
            <person name="Birol I."/>
            <person name="Jones S.J."/>
            <person name="Bohlmann J."/>
        </authorList>
    </citation>
    <scope>NUCLEOTIDE SEQUENCE</scope>
</reference>
<evidence type="ECO:0000259" key="14">
    <source>
        <dbReference type="PROSITE" id="PS51864"/>
    </source>
</evidence>
<dbReference type="HOGENOM" id="CLU_282173_0_0_1"/>
<feature type="region of interest" description="Disordered" evidence="13">
    <location>
        <begin position="1072"/>
        <end position="1091"/>
    </location>
</feature>
<feature type="coiled-coil region" evidence="12">
    <location>
        <begin position="459"/>
        <end position="525"/>
    </location>
</feature>
<evidence type="ECO:0000256" key="1">
    <source>
        <dbReference type="ARBA" id="ARBA00022670"/>
    </source>
</evidence>
<keyword evidence="4 10" id="KW-0378">Hydrolase</keyword>
<evidence type="ECO:0000313" key="17">
    <source>
        <dbReference type="Proteomes" id="UP000030742"/>
    </source>
</evidence>
<feature type="disulfide bond" evidence="10">
    <location>
        <begin position="912"/>
        <end position="1067"/>
    </location>
</feature>
<feature type="binding site" evidence="10">
    <location>
        <position position="968"/>
    </location>
    <ligand>
        <name>Zn(2+)</name>
        <dbReference type="ChEBI" id="CHEBI:29105"/>
        <note>catalytic</note>
    </ligand>
</feature>
<dbReference type="Pfam" id="PF01400">
    <property type="entry name" value="Astacin"/>
    <property type="match status" value="1"/>
</dbReference>
<keyword evidence="1 10" id="KW-0645">Protease</keyword>
<evidence type="ECO:0000256" key="11">
    <source>
        <dbReference type="RuleBase" id="RU361183"/>
    </source>
</evidence>
<comment type="cofactor">
    <cofactor evidence="10 11">
        <name>Zn(2+)</name>
        <dbReference type="ChEBI" id="CHEBI:29105"/>
    </cofactor>
    <text evidence="10 11">Binds 1 zinc ion per subunit.</text>
</comment>